<dbReference type="NCBIfam" id="TIGR02679">
    <property type="entry name" value="TIGR02679 family protein"/>
    <property type="match status" value="1"/>
</dbReference>
<organism evidence="3 4">
    <name type="scientific">Actinomadura fulvescens</name>
    <dbReference type="NCBI Taxonomy" id="46160"/>
    <lineage>
        <taxon>Bacteria</taxon>
        <taxon>Bacillati</taxon>
        <taxon>Actinomycetota</taxon>
        <taxon>Actinomycetes</taxon>
        <taxon>Streptosporangiales</taxon>
        <taxon>Thermomonosporaceae</taxon>
        <taxon>Actinomadura</taxon>
    </lineage>
</organism>
<name>A0ABN3PJZ4_9ACTN</name>
<evidence type="ECO:0000313" key="4">
    <source>
        <dbReference type="Proteomes" id="UP001501509"/>
    </source>
</evidence>
<accession>A0ABN3PJZ4</accession>
<proteinExistence type="predicted"/>
<feature type="domain" description="DUF2399" evidence="1">
    <location>
        <begin position="264"/>
        <end position="417"/>
    </location>
</feature>
<dbReference type="RefSeq" id="WP_344540428.1">
    <property type="nucleotide sequence ID" value="NZ_BAAATD010000002.1"/>
</dbReference>
<dbReference type="Pfam" id="PF11796">
    <property type="entry name" value="DUF3323"/>
    <property type="match status" value="1"/>
</dbReference>
<comment type="caution">
    <text evidence="3">The sequence shown here is derived from an EMBL/GenBank/DDBJ whole genome shotgun (WGS) entry which is preliminary data.</text>
</comment>
<dbReference type="InterPro" id="IPR024466">
    <property type="entry name" value="CHP02679_N"/>
</dbReference>
<dbReference type="InterPro" id="IPR013495">
    <property type="entry name" value="CHP02679"/>
</dbReference>
<dbReference type="Proteomes" id="UP001501509">
    <property type="component" value="Unassembled WGS sequence"/>
</dbReference>
<evidence type="ECO:0000259" key="1">
    <source>
        <dbReference type="Pfam" id="PF09664"/>
    </source>
</evidence>
<feature type="domain" description="Conserved hypothetical protein CHP02679 N terminus" evidence="2">
    <location>
        <begin position="32"/>
        <end position="244"/>
    </location>
</feature>
<reference evidence="3 4" key="1">
    <citation type="journal article" date="2019" name="Int. J. Syst. Evol. Microbiol.">
        <title>The Global Catalogue of Microorganisms (GCM) 10K type strain sequencing project: providing services to taxonomists for standard genome sequencing and annotation.</title>
        <authorList>
            <consortium name="The Broad Institute Genomics Platform"/>
            <consortium name="The Broad Institute Genome Sequencing Center for Infectious Disease"/>
            <person name="Wu L."/>
            <person name="Ma J."/>
        </authorList>
    </citation>
    <scope>NUCLEOTIDE SEQUENCE [LARGE SCALE GENOMIC DNA]</scope>
    <source>
        <strain evidence="3 4">JCM 6833</strain>
    </source>
</reference>
<dbReference type="Pfam" id="PF09664">
    <property type="entry name" value="DUF2399"/>
    <property type="match status" value="1"/>
</dbReference>
<sequence>MRAQTRAWLDQPALTRLWDRLHERLERNGLEARGRIRLTGVDAEEREALSLLLGRPLAGSSISISLEDLEERLVSGAAEQGLVDVVAELRGPPANRPALRNARREAAQAIWSAAEQALTRHGLDLTDWANPWLTETRRSGALTRLAPDRAARLIVQAVEVVAALTARNAGPARRGRGELAEQITGTAHGLDDDTLLSRIVLRALARLHEVEPPQDAWTRRALWETAGIATDRVSSTVLTFGLRPVGGTWQERGLRERSEAGAETHLTLRDLHRMTWRLPPDIEVHVCENPRIVEAAADTGCSMPIVCASGSPTTTVLTLLDALSGAGARFAYRGDFDWPGVAMANRMIARYDARPWRMGAADYEDHVASARDRGTPLQALAGSAVEASWDPELAAAMRALNVAVQEESALELLLADLQ</sequence>
<protein>
    <recommendedName>
        <fullName evidence="5">TIGR02679 family protein</fullName>
    </recommendedName>
</protein>
<evidence type="ECO:0000313" key="3">
    <source>
        <dbReference type="EMBL" id="GAA2590291.1"/>
    </source>
</evidence>
<dbReference type="InterPro" id="IPR024465">
    <property type="entry name" value="DUF2399"/>
</dbReference>
<evidence type="ECO:0008006" key="5">
    <source>
        <dbReference type="Google" id="ProtNLM"/>
    </source>
</evidence>
<dbReference type="EMBL" id="BAAATD010000002">
    <property type="protein sequence ID" value="GAA2590291.1"/>
    <property type="molecule type" value="Genomic_DNA"/>
</dbReference>
<gene>
    <name evidence="3" type="ORF">GCM10010411_24080</name>
</gene>
<keyword evidence="4" id="KW-1185">Reference proteome</keyword>
<evidence type="ECO:0000259" key="2">
    <source>
        <dbReference type="Pfam" id="PF11796"/>
    </source>
</evidence>